<dbReference type="STRING" id="754252.PFREUD_21010"/>
<dbReference type="EMBL" id="FN806773">
    <property type="protein sequence ID" value="CBL57594.1"/>
    <property type="molecule type" value="Genomic_DNA"/>
</dbReference>
<evidence type="ECO:0000313" key="2">
    <source>
        <dbReference type="Proteomes" id="UP000000936"/>
    </source>
</evidence>
<dbReference type="HOGENOM" id="CLU_044962_2_2_11"/>
<dbReference type="AlphaFoldDB" id="D7GGD3"/>
<name>D7GGD3_PROFC</name>
<protein>
    <submittedName>
        <fullName evidence="1">Abortive infection bacteriophage resistance protein</fullName>
    </submittedName>
</protein>
<proteinExistence type="predicted"/>
<reference evidence="1 2" key="1">
    <citation type="journal article" date="2010" name="PLoS ONE">
        <title>The complete genome of Propionibacterium freudenreichii CIRM-BIA1, a hardy actinobacterium with food and probiotic applications.</title>
        <authorList>
            <person name="Falentin H."/>
            <person name="Deutsch S.M."/>
            <person name="Jan G."/>
            <person name="Loux V."/>
            <person name="Thierry A."/>
            <person name="Parayre S."/>
            <person name="Maillard M.B."/>
            <person name="Dherbecourt J."/>
            <person name="Cousin F.J."/>
            <person name="Jardin J."/>
            <person name="Siguier P."/>
            <person name="Couloux A."/>
            <person name="Barbe V."/>
            <person name="Vacherie B."/>
            <person name="Wincker P."/>
            <person name="Gibrat J.F."/>
            <person name="Gaillardin C."/>
            <person name="Lortal S."/>
        </authorList>
    </citation>
    <scope>NUCLEOTIDE SEQUENCE [LARGE SCALE GENOMIC DNA]</scope>
    <source>
        <strain evidence="2">ATCC 9614 / DSM 4902 / CIP 103027 / NCIMB 8099 / CIRM-BIA1</strain>
    </source>
</reference>
<dbReference type="Proteomes" id="UP000000936">
    <property type="component" value="Chromosome"/>
</dbReference>
<accession>D7GGD3</accession>
<evidence type="ECO:0000313" key="1">
    <source>
        <dbReference type="EMBL" id="CBL57594.1"/>
    </source>
</evidence>
<keyword evidence="2" id="KW-1185">Reference proteome</keyword>
<organism evidence="1 2">
    <name type="scientific">Propionibacterium freudenreichii subsp. shermanii (strain ATCC 9614 / DSM 4902 / CIP 103027 / NCIMB 8099 / CIRM-BIA1)</name>
    <dbReference type="NCBI Taxonomy" id="754252"/>
    <lineage>
        <taxon>Bacteria</taxon>
        <taxon>Bacillati</taxon>
        <taxon>Actinomycetota</taxon>
        <taxon>Actinomycetes</taxon>
        <taxon>Propionibacteriales</taxon>
        <taxon>Propionibacteriaceae</taxon>
        <taxon>Propionibacterium</taxon>
    </lineage>
</organism>
<dbReference type="eggNOG" id="COG4823">
    <property type="taxonomic scope" value="Bacteria"/>
</dbReference>
<dbReference type="Pfam" id="PF07751">
    <property type="entry name" value="Abi_2"/>
    <property type="match status" value="1"/>
</dbReference>
<dbReference type="InterPro" id="IPR011664">
    <property type="entry name" value="Abi_system_AbiD/AbiF-like"/>
</dbReference>
<gene>
    <name evidence="1" type="ordered locus">PFREUD_21010</name>
</gene>
<dbReference type="KEGG" id="pfr:PFREUD_21010"/>
<sequence>MEAIINFDRRLRMLVMEGVEHIEVAIRMQIGYVLGHNSPFAHEDPDTFTRQFTKSEANPNTGKLIPSRHQDWLNRAMKIRDRSDEDFVKHFHDKYDNRLPIWSLTEILELGQLSILYSGLNQPQALEISGAFRIPTKKIMASWLASLNYVRNVSAHHARLFNRKLQHAPRRPKPGQIPLLDHLRDSEDAKRVYGTYNALAVIAYLLPLIDAKSTWSQHLGELIHAFPTTSSITAASMGLPPDWETLQLWTPSARPPSGVARSSHWQGEID</sequence>